<dbReference type="InterPro" id="IPR050846">
    <property type="entry name" value="TLCD"/>
</dbReference>
<evidence type="ECO:0000313" key="9">
    <source>
        <dbReference type="Proteomes" id="UP001516023"/>
    </source>
</evidence>
<evidence type="ECO:0000256" key="1">
    <source>
        <dbReference type="ARBA" id="ARBA00004141"/>
    </source>
</evidence>
<dbReference type="PROSITE" id="PS50922">
    <property type="entry name" value="TLC"/>
    <property type="match status" value="1"/>
</dbReference>
<evidence type="ECO:0000256" key="6">
    <source>
        <dbReference type="SAM" id="Phobius"/>
    </source>
</evidence>
<accession>A0ABD3PC10</accession>
<evidence type="ECO:0000259" key="7">
    <source>
        <dbReference type="PROSITE" id="PS50922"/>
    </source>
</evidence>
<comment type="caution">
    <text evidence="8">The sequence shown here is derived from an EMBL/GenBank/DDBJ whole genome shotgun (WGS) entry which is preliminary data.</text>
</comment>
<reference evidence="8 9" key="1">
    <citation type="journal article" date="2020" name="G3 (Bethesda)">
        <title>Improved Reference Genome for Cyclotella cryptica CCMP332, a Model for Cell Wall Morphogenesis, Salinity Adaptation, and Lipid Production in Diatoms (Bacillariophyta).</title>
        <authorList>
            <person name="Roberts W.R."/>
            <person name="Downey K.M."/>
            <person name="Ruck E.C."/>
            <person name="Traller J.C."/>
            <person name="Alverson A.J."/>
        </authorList>
    </citation>
    <scope>NUCLEOTIDE SEQUENCE [LARGE SCALE GENOMIC DNA]</scope>
    <source>
        <strain evidence="8 9">CCMP332</strain>
    </source>
</reference>
<evidence type="ECO:0000256" key="2">
    <source>
        <dbReference type="ARBA" id="ARBA00022692"/>
    </source>
</evidence>
<evidence type="ECO:0000313" key="8">
    <source>
        <dbReference type="EMBL" id="KAL3783990.1"/>
    </source>
</evidence>
<evidence type="ECO:0000256" key="4">
    <source>
        <dbReference type="ARBA" id="ARBA00023136"/>
    </source>
</evidence>
<feature type="transmembrane region" description="Helical" evidence="6">
    <location>
        <begin position="208"/>
        <end position="230"/>
    </location>
</feature>
<dbReference type="AlphaFoldDB" id="A0ABD3PC10"/>
<dbReference type="PANTHER" id="PTHR13439">
    <property type="entry name" value="CT120 PROTEIN"/>
    <property type="match status" value="1"/>
</dbReference>
<dbReference type="Proteomes" id="UP001516023">
    <property type="component" value="Unassembled WGS sequence"/>
</dbReference>
<dbReference type="InterPro" id="IPR006634">
    <property type="entry name" value="TLC-dom"/>
</dbReference>
<keyword evidence="4 5" id="KW-0472">Membrane</keyword>
<evidence type="ECO:0000256" key="5">
    <source>
        <dbReference type="PROSITE-ProRule" id="PRU00205"/>
    </source>
</evidence>
<dbReference type="PANTHER" id="PTHR13439:SF0">
    <property type="entry name" value="TOPOISOMERASE I DAMAGE AFFECTED PROTEIN 4"/>
    <property type="match status" value="1"/>
</dbReference>
<name>A0ABD3PC10_9STRA</name>
<dbReference type="Pfam" id="PF03798">
    <property type="entry name" value="TRAM_LAG1_CLN8"/>
    <property type="match status" value="1"/>
</dbReference>
<evidence type="ECO:0000256" key="3">
    <source>
        <dbReference type="ARBA" id="ARBA00022989"/>
    </source>
</evidence>
<dbReference type="GO" id="GO:0016020">
    <property type="term" value="C:membrane"/>
    <property type="evidence" value="ECO:0007669"/>
    <property type="project" value="UniProtKB-SubCell"/>
</dbReference>
<proteinExistence type="predicted"/>
<dbReference type="EMBL" id="JABMIG020000247">
    <property type="protein sequence ID" value="KAL3783990.1"/>
    <property type="molecule type" value="Genomic_DNA"/>
</dbReference>
<keyword evidence="2 5" id="KW-0812">Transmembrane</keyword>
<feature type="transmembrane region" description="Helical" evidence="6">
    <location>
        <begin position="292"/>
        <end position="312"/>
    </location>
</feature>
<dbReference type="SMART" id="SM00724">
    <property type="entry name" value="TLC"/>
    <property type="match status" value="1"/>
</dbReference>
<organism evidence="8 9">
    <name type="scientific">Cyclotella cryptica</name>
    <dbReference type="NCBI Taxonomy" id="29204"/>
    <lineage>
        <taxon>Eukaryota</taxon>
        <taxon>Sar</taxon>
        <taxon>Stramenopiles</taxon>
        <taxon>Ochrophyta</taxon>
        <taxon>Bacillariophyta</taxon>
        <taxon>Coscinodiscophyceae</taxon>
        <taxon>Thalassiosirophycidae</taxon>
        <taxon>Stephanodiscales</taxon>
        <taxon>Stephanodiscaceae</taxon>
        <taxon>Cyclotella</taxon>
    </lineage>
</organism>
<gene>
    <name evidence="8" type="ORF">HJC23_013370</name>
</gene>
<feature type="transmembrane region" description="Helical" evidence="6">
    <location>
        <begin position="251"/>
        <end position="272"/>
    </location>
</feature>
<sequence length="327" mass="36493">MTANPRLLQNSHDDGSSAALKLLLTAICTWEVLYHVVRYLVKLCLRVSPQWLLDDSLLIGSAKNITAHDKQTNGFSNGNQVPLNGSPNGCHERAALLEAKQNLSQRGASYAVSLIHAFYASCRGVLHLYNLRNVSNLDKLLIPSTHAVHGIITPRWAHLQVATTNTVFLSYLLYDLVHILIQYPKLGGADTILHHILFATCSVINGTYGILAFPFGWLVVGELSTIFLNLRWFLLKSGRDKSLLLERANMSFAASFFLTRNVVYTLGMVHLFYVSWKELSMLSEVSGVPVGWLLLTVGCIFLGWGLNVVWGYKILKMVRKKNGNKKK</sequence>
<keyword evidence="9" id="KW-1185">Reference proteome</keyword>
<protein>
    <recommendedName>
        <fullName evidence="7">TLC domain-containing protein</fullName>
    </recommendedName>
</protein>
<feature type="domain" description="TLC" evidence="7">
    <location>
        <begin position="102"/>
        <end position="323"/>
    </location>
</feature>
<comment type="subcellular location">
    <subcellularLocation>
        <location evidence="1">Membrane</location>
        <topology evidence="1">Multi-pass membrane protein</topology>
    </subcellularLocation>
</comment>
<keyword evidence="3 6" id="KW-1133">Transmembrane helix</keyword>